<dbReference type="EMBL" id="CP012408">
    <property type="protein sequence ID" value="ALG75710.1"/>
    <property type="molecule type" value="Genomic_DNA"/>
</dbReference>
<keyword evidence="2" id="KW-1185">Reference proteome</keyword>
<dbReference type="AlphaFoldDB" id="A0AAC8W6F0"/>
<accession>A0AAC8W6F0</accession>
<dbReference type="Proteomes" id="UP000069935">
    <property type="component" value="Chromosome 8"/>
</dbReference>
<protein>
    <submittedName>
        <fullName evidence="1">Uncharacterized protein</fullName>
    </submittedName>
</protein>
<dbReference type="RefSeq" id="WP_045586328.1">
    <property type="nucleotide sequence ID" value="NZ_CP012408.1"/>
</dbReference>
<evidence type="ECO:0000313" key="1">
    <source>
        <dbReference type="EMBL" id="ALG75710.1"/>
    </source>
</evidence>
<reference evidence="1 2" key="2">
    <citation type="journal article" date="2016" name="Genome Announc.">
        <title>Complete Genome Sequence of a Strain of Azospirillum thiophilum Isolated from a Sulfide Spring.</title>
        <authorList>
            <person name="Fomenkov A."/>
            <person name="Vincze T."/>
            <person name="Grabovich M."/>
            <person name="Anton B.P."/>
            <person name="Dubinina G."/>
            <person name="Orlova M."/>
            <person name="Belousova E."/>
            <person name="Roberts R.J."/>
        </authorList>
    </citation>
    <scope>NUCLEOTIDE SEQUENCE [LARGE SCALE GENOMIC DNA]</scope>
    <source>
        <strain evidence="1 2">BV-S</strain>
    </source>
</reference>
<evidence type="ECO:0000313" key="2">
    <source>
        <dbReference type="Proteomes" id="UP000069935"/>
    </source>
</evidence>
<gene>
    <name evidence="1" type="ORF">AL072_32725</name>
</gene>
<reference evidence="2" key="1">
    <citation type="submission" date="2015-08" db="EMBL/GenBank/DDBJ databases">
        <title>Complete Genome Sequence of Azospirillum thiophilum BV-S.</title>
        <authorList>
            <person name="Fomenkov A."/>
            <person name="Vincze T."/>
            <person name="Grabovich M."/>
            <person name="Dubinina G."/>
            <person name="Orlova M."/>
            <person name="Belousova E."/>
            <person name="Roberts R.J."/>
        </authorList>
    </citation>
    <scope>NUCLEOTIDE SEQUENCE [LARGE SCALE GENOMIC DNA]</scope>
    <source>
        <strain evidence="2">BV-S</strain>
    </source>
</reference>
<name>A0AAC8W6F0_9PROT</name>
<sequence>MHLDLEGGAPDKATLRSLLLQSVGEARAQGITGRDALLDHAQAAVARWADEYHQTVDLAQTRARMLRFAGGVNAAFWDQPIPEREALSEGLAALIDHAWRNYASCLWAEDLAQDDDPQSVWPAVAWALRTRGAPDPRAVWLADAIEAAGTGETRP</sequence>
<organism evidence="1 2">
    <name type="scientific">Azospirillum thiophilum</name>
    <dbReference type="NCBI Taxonomy" id="528244"/>
    <lineage>
        <taxon>Bacteria</taxon>
        <taxon>Pseudomonadati</taxon>
        <taxon>Pseudomonadota</taxon>
        <taxon>Alphaproteobacteria</taxon>
        <taxon>Rhodospirillales</taxon>
        <taxon>Azospirillaceae</taxon>
        <taxon>Azospirillum</taxon>
    </lineage>
</organism>
<proteinExistence type="predicted"/>
<dbReference type="KEGG" id="ati:AL072_32725"/>